<protein>
    <submittedName>
        <fullName evidence="14">T-cell surface glycoprotein CD5</fullName>
    </submittedName>
</protein>
<feature type="domain" description="SRCR" evidence="12">
    <location>
        <begin position="281"/>
        <end position="373"/>
    </location>
</feature>
<dbReference type="PROSITE" id="PS50287">
    <property type="entry name" value="SRCR_2"/>
    <property type="match status" value="3"/>
</dbReference>
<accession>A0A6P8P444</accession>
<dbReference type="InterPro" id="IPR003566">
    <property type="entry name" value="Tcell_CD5"/>
</dbReference>
<dbReference type="FunCoup" id="A0A6P8P444">
    <property type="interactions" value="323"/>
</dbReference>
<dbReference type="PRINTS" id="PR00258">
    <property type="entry name" value="SPERACTRCPTR"/>
</dbReference>
<name>A0A6P8P444_GEOSA</name>
<comment type="subcellular location">
    <subcellularLocation>
        <location evidence="1">Membrane</location>
        <topology evidence="1">Single-pass membrane protein</topology>
    </subcellularLocation>
</comment>
<feature type="domain" description="SRCR" evidence="12">
    <location>
        <begin position="181"/>
        <end position="273"/>
    </location>
</feature>
<evidence type="ECO:0000313" key="14">
    <source>
        <dbReference type="RefSeq" id="XP_033775720.1"/>
    </source>
</evidence>
<dbReference type="GeneID" id="117348125"/>
<evidence type="ECO:0000256" key="11">
    <source>
        <dbReference type="SAM" id="Phobius"/>
    </source>
</evidence>
<evidence type="ECO:0000256" key="4">
    <source>
        <dbReference type="ARBA" id="ARBA00022737"/>
    </source>
</evidence>
<dbReference type="FunFam" id="3.10.250.10:FF:000016">
    <property type="entry name" value="Scavenger receptor cysteine-rich protein type 12"/>
    <property type="match status" value="1"/>
</dbReference>
<dbReference type="Pfam" id="PF00530">
    <property type="entry name" value="SRCR"/>
    <property type="match status" value="3"/>
</dbReference>
<evidence type="ECO:0000256" key="2">
    <source>
        <dbReference type="ARBA" id="ARBA00022692"/>
    </source>
</evidence>
<evidence type="ECO:0000256" key="10">
    <source>
        <dbReference type="SAM" id="MobiDB-lite"/>
    </source>
</evidence>
<keyword evidence="3" id="KW-0732">Signal</keyword>
<dbReference type="GO" id="GO:0005886">
    <property type="term" value="C:plasma membrane"/>
    <property type="evidence" value="ECO:0007669"/>
    <property type="project" value="TreeGrafter"/>
</dbReference>
<evidence type="ECO:0000256" key="1">
    <source>
        <dbReference type="ARBA" id="ARBA00004167"/>
    </source>
</evidence>
<evidence type="ECO:0000256" key="9">
    <source>
        <dbReference type="PROSITE-ProRule" id="PRU00196"/>
    </source>
</evidence>
<keyword evidence="8" id="KW-0325">Glycoprotein</keyword>
<evidence type="ECO:0000256" key="5">
    <source>
        <dbReference type="ARBA" id="ARBA00022989"/>
    </source>
</evidence>
<reference evidence="14" key="1">
    <citation type="submission" date="2025-08" db="UniProtKB">
        <authorList>
            <consortium name="RefSeq"/>
        </authorList>
    </citation>
    <scope>IDENTIFICATION</scope>
</reference>
<feature type="region of interest" description="Disordered" evidence="10">
    <location>
        <begin position="31"/>
        <end position="54"/>
    </location>
</feature>
<dbReference type="GO" id="GO:0031295">
    <property type="term" value="P:T cell costimulation"/>
    <property type="evidence" value="ECO:0007669"/>
    <property type="project" value="TreeGrafter"/>
</dbReference>
<dbReference type="PANTHER" id="PTHR47309:SF1">
    <property type="entry name" value="T-CELL SURFACE GLYCOPROTEIN CD5"/>
    <property type="match status" value="1"/>
</dbReference>
<dbReference type="InterPro" id="IPR001190">
    <property type="entry name" value="SRCR"/>
</dbReference>
<dbReference type="RefSeq" id="XP_033775720.1">
    <property type="nucleotide sequence ID" value="XM_033919829.1"/>
</dbReference>
<feature type="domain" description="SRCR" evidence="12">
    <location>
        <begin position="56"/>
        <end position="158"/>
    </location>
</feature>
<dbReference type="SMART" id="SM00202">
    <property type="entry name" value="SR"/>
    <property type="match status" value="3"/>
</dbReference>
<dbReference type="SUPFAM" id="SSF56487">
    <property type="entry name" value="SRCR-like"/>
    <property type="match status" value="3"/>
</dbReference>
<keyword evidence="2 11" id="KW-0812">Transmembrane</keyword>
<keyword evidence="6 11" id="KW-0472">Membrane</keyword>
<dbReference type="Gene3D" id="3.10.250.10">
    <property type="entry name" value="SRCR-like domain"/>
    <property type="match status" value="3"/>
</dbReference>
<dbReference type="InParanoid" id="A0A6P8P444"/>
<dbReference type="KEGG" id="gsh:117348125"/>
<feature type="disulfide bond" evidence="9">
    <location>
        <begin position="128"/>
        <end position="138"/>
    </location>
</feature>
<evidence type="ECO:0000313" key="13">
    <source>
        <dbReference type="Proteomes" id="UP000515159"/>
    </source>
</evidence>
<dbReference type="PANTHER" id="PTHR47309">
    <property type="entry name" value="T-CELL SURFACE GLYCOPROTEIN CD5"/>
    <property type="match status" value="1"/>
</dbReference>
<dbReference type="InterPro" id="IPR036772">
    <property type="entry name" value="SRCR-like_dom_sf"/>
</dbReference>
<dbReference type="CTD" id="921"/>
<organism evidence="13 14">
    <name type="scientific">Geotrypetes seraphini</name>
    <name type="common">Gaboon caecilian</name>
    <name type="synonym">Caecilia seraphini</name>
    <dbReference type="NCBI Taxonomy" id="260995"/>
    <lineage>
        <taxon>Eukaryota</taxon>
        <taxon>Metazoa</taxon>
        <taxon>Chordata</taxon>
        <taxon>Craniata</taxon>
        <taxon>Vertebrata</taxon>
        <taxon>Euteleostomi</taxon>
        <taxon>Amphibia</taxon>
        <taxon>Gymnophiona</taxon>
        <taxon>Geotrypetes</taxon>
    </lineage>
</organism>
<keyword evidence="13" id="KW-1185">Reference proteome</keyword>
<evidence type="ECO:0000256" key="7">
    <source>
        <dbReference type="ARBA" id="ARBA00023157"/>
    </source>
</evidence>
<evidence type="ECO:0000256" key="8">
    <source>
        <dbReference type="ARBA" id="ARBA00023180"/>
    </source>
</evidence>
<feature type="transmembrane region" description="Helical" evidence="11">
    <location>
        <begin position="388"/>
        <end position="410"/>
    </location>
</feature>
<dbReference type="OrthoDB" id="544868at2759"/>
<proteinExistence type="predicted"/>
<keyword evidence="7 9" id="KW-1015">Disulfide bond</keyword>
<dbReference type="Proteomes" id="UP000515159">
    <property type="component" value="Chromosome 14"/>
</dbReference>
<dbReference type="PRINTS" id="PR01409">
    <property type="entry name" value="TCELLCD5"/>
</dbReference>
<gene>
    <name evidence="14" type="primary">CD5</name>
</gene>
<keyword evidence="4" id="KW-0677">Repeat</keyword>
<sequence length="496" mass="55177">MAPNNLQYCTMLCEGFSHRNTFLLATGACASPKKKQKPGVPCPSFGEPGSSSDEKINLSGSNHTCVGRPVLTFNGTWQIMCKDSWNMKNLAVLCRQLGCDQPIGILSEMNFMTEKESRLSIFSNSLQCQGNETSLLHCVSDRHKVNCTDEQDAIVVCREPQPPPTPPPVPTTTPPKDSLKFRLVDSNFTCSGTVEVYMRGSWRTVCNKHPHLNHTTMICRKLGCGAALPDSQAGTTFSHTPVLWLEQGCVNMNLTEECFQEATSCESMKVICSNFQPKVTTRLVNGTSRCEGNVEVYHQGRWKTLCNDASDKHSRGRKVCMEQRCGNLTVPAPETRRDKPTPKQHGLSCTAREVEECHTFNLSICNPARIICENPELKKRKGLGAGDVLSIIFALLLLGIFVVIGGPPIYKKVVKKYNRKKERQWIGPTGASQSISFHRNNTVNLHSQPQDQPDNEYSETPKKKSYLSAYPALEAALNRTSHPVDSEYDLETTHRL</sequence>
<evidence type="ECO:0000259" key="12">
    <source>
        <dbReference type="PROSITE" id="PS50287"/>
    </source>
</evidence>
<dbReference type="AlphaFoldDB" id="A0A6P8P444"/>
<keyword evidence="5 11" id="KW-1133">Transmembrane helix</keyword>
<comment type="caution">
    <text evidence="9">Lacks conserved residue(s) required for the propagation of feature annotation.</text>
</comment>
<evidence type="ECO:0000256" key="3">
    <source>
        <dbReference type="ARBA" id="ARBA00022729"/>
    </source>
</evidence>
<evidence type="ECO:0000256" key="6">
    <source>
        <dbReference type="ARBA" id="ARBA00023136"/>
    </source>
</evidence>